<keyword evidence="2 5" id="KW-0378">Hydrolase</keyword>
<dbReference type="RefSeq" id="WP_143389164.1">
    <property type="nucleotide sequence ID" value="NZ_VJZQ01000001.1"/>
</dbReference>
<keyword evidence="6" id="KW-1185">Reference proteome</keyword>
<gene>
    <name evidence="5" type="ORF">FNW17_08460</name>
</gene>
<dbReference type="PROSITE" id="PS00653">
    <property type="entry name" value="GLYCOSYL_HYDROL_F1_2"/>
    <property type="match status" value="1"/>
</dbReference>
<dbReference type="PANTHER" id="PTHR10353:SF36">
    <property type="entry name" value="LP05116P"/>
    <property type="match status" value="1"/>
</dbReference>
<comment type="caution">
    <text evidence="5">The sequence shown here is derived from an EMBL/GenBank/DDBJ whole genome shotgun (WGS) entry which is preliminary data.</text>
</comment>
<dbReference type="InterPro" id="IPR001360">
    <property type="entry name" value="Glyco_hydro_1"/>
</dbReference>
<dbReference type="EMBL" id="VJZR01000005">
    <property type="protein sequence ID" value="TRX21375.1"/>
    <property type="molecule type" value="Genomic_DNA"/>
</dbReference>
<dbReference type="AlphaFoldDB" id="A0A553CLV4"/>
<name>A0A553CLV4_9FLAO</name>
<dbReference type="Proteomes" id="UP000318585">
    <property type="component" value="Unassembled WGS sequence"/>
</dbReference>
<keyword evidence="3" id="KW-0326">Glycosidase</keyword>
<dbReference type="Pfam" id="PF00232">
    <property type="entry name" value="Glyco_hydro_1"/>
    <property type="match status" value="1"/>
</dbReference>
<evidence type="ECO:0000256" key="2">
    <source>
        <dbReference type="ARBA" id="ARBA00022801"/>
    </source>
</evidence>
<evidence type="ECO:0000256" key="4">
    <source>
        <dbReference type="RuleBase" id="RU003690"/>
    </source>
</evidence>
<evidence type="ECO:0000256" key="1">
    <source>
        <dbReference type="ARBA" id="ARBA00010838"/>
    </source>
</evidence>
<evidence type="ECO:0000313" key="6">
    <source>
        <dbReference type="Proteomes" id="UP000318585"/>
    </source>
</evidence>
<dbReference type="InterPro" id="IPR033132">
    <property type="entry name" value="GH_1_N_CS"/>
</dbReference>
<protein>
    <submittedName>
        <fullName evidence="5">Family 1 glycosylhydrolase</fullName>
    </submittedName>
</protein>
<dbReference type="PANTHER" id="PTHR10353">
    <property type="entry name" value="GLYCOSYL HYDROLASE"/>
    <property type="match status" value="1"/>
</dbReference>
<organism evidence="5 6">
    <name type="scientific">Flavobacterium franklandianum</name>
    <dbReference type="NCBI Taxonomy" id="2594430"/>
    <lineage>
        <taxon>Bacteria</taxon>
        <taxon>Pseudomonadati</taxon>
        <taxon>Bacteroidota</taxon>
        <taxon>Flavobacteriia</taxon>
        <taxon>Flavobacteriales</taxon>
        <taxon>Flavobacteriaceae</taxon>
        <taxon>Flavobacterium</taxon>
    </lineage>
</organism>
<comment type="similarity">
    <text evidence="1 4">Belongs to the glycosyl hydrolase 1 family.</text>
</comment>
<dbReference type="InterPro" id="IPR017853">
    <property type="entry name" value="GH"/>
</dbReference>
<dbReference type="Gene3D" id="3.20.20.80">
    <property type="entry name" value="Glycosidases"/>
    <property type="match status" value="1"/>
</dbReference>
<dbReference type="PROSITE" id="PS51257">
    <property type="entry name" value="PROKAR_LIPOPROTEIN"/>
    <property type="match status" value="1"/>
</dbReference>
<sequence length="483" mass="55549">MTRHITILFIALVSFIGCKEKTETQKKTNQTPFLWGVATAAYQVEGAYQTDGKGESKWDFLANKVGITQFLTGKKETANVAINMYDRTQYLKDIQLMKELGVNSYRFSLDWSRIIPDGVGAVNEKALAHYDVLIDDLKEAGIEPVVTLYHFDYPMILVKKGGWANPEMITWYKNYAKIALERYGKKVKHFITFNEPYIDFFVAEYLMNMEQSKDPAVTRFARGMMKSHRQMVASAEVIKMYHEMNLGGKIGMTFNFSPCSPLDPNNPKDVQASALQEKLLNTVFLDGYFKGTYPKEVVALFTKHDPAFQPTAADMEILAANKPDFLGINFYAPALVKYDAAEPFEMKWMEVNTDKIKSHNGPVRPEELYKFLVKIKKEYNNPEIMITENGAGFEGEDIKANPVVKDPLRADYIKRHTEAVLKAKNEGVRMIGYFAWSGWDNFEWVYGFTKRFGLIYVDFETQERIPKQSFYEYQKLIKAHKKL</sequence>
<dbReference type="SUPFAM" id="SSF51445">
    <property type="entry name" value="(Trans)glycosidases"/>
    <property type="match status" value="1"/>
</dbReference>
<dbReference type="GO" id="GO:0016052">
    <property type="term" value="P:carbohydrate catabolic process"/>
    <property type="evidence" value="ECO:0007669"/>
    <property type="project" value="TreeGrafter"/>
</dbReference>
<reference evidence="5 6" key="1">
    <citation type="submission" date="2019-07" db="EMBL/GenBank/DDBJ databases">
        <title>Novel species of Flavobacterium.</title>
        <authorList>
            <person name="Liu Q."/>
            <person name="Xin Y.-H."/>
        </authorList>
    </citation>
    <scope>NUCLEOTIDE SEQUENCE [LARGE SCALE GENOMIC DNA]</scope>
    <source>
        <strain evidence="5 6">LB3P56</strain>
    </source>
</reference>
<dbReference type="FunFam" id="3.20.20.80:FF:000004">
    <property type="entry name" value="Beta-glucosidase 6-phospho-beta-glucosidase"/>
    <property type="match status" value="1"/>
</dbReference>
<evidence type="ECO:0000256" key="3">
    <source>
        <dbReference type="ARBA" id="ARBA00023295"/>
    </source>
</evidence>
<evidence type="ECO:0000313" key="5">
    <source>
        <dbReference type="EMBL" id="TRX21375.1"/>
    </source>
</evidence>
<dbReference type="PRINTS" id="PR00131">
    <property type="entry name" value="GLHYDRLASE1"/>
</dbReference>
<accession>A0A553CLV4</accession>
<dbReference type="OrthoDB" id="9765195at2"/>
<dbReference type="GO" id="GO:0008422">
    <property type="term" value="F:beta-glucosidase activity"/>
    <property type="evidence" value="ECO:0007669"/>
    <property type="project" value="TreeGrafter"/>
</dbReference>
<proteinExistence type="inferred from homology"/>
<dbReference type="GO" id="GO:0005829">
    <property type="term" value="C:cytosol"/>
    <property type="evidence" value="ECO:0007669"/>
    <property type="project" value="TreeGrafter"/>
</dbReference>